<sequence>MTETLHQDLEAMTEAETNEASKLLDTAQPLYQAAIGRNVHELVEKIRFPGKENKLRAFMSANENKSSKRILTQSDVTIRSIKEDEYAQLHQVEKLLDKYPDHLTKSDTNSVPYITKKLRTSLDMQVSTLINYATTNNPESMDEKISSFVEDFNQAEWKLEELDDAMKEQENTPGSI</sequence>
<dbReference type="EMBL" id="FMZB01000002">
    <property type="protein sequence ID" value="SDC34085.1"/>
    <property type="molecule type" value="Genomic_DNA"/>
</dbReference>
<accession>A0A1G6KUC0</accession>
<dbReference type="RefSeq" id="WP_093725991.1">
    <property type="nucleotide sequence ID" value="NZ_FMZB01000002.1"/>
</dbReference>
<gene>
    <name evidence="1" type="ORF">SAMN05421663_102128</name>
</gene>
<keyword evidence="2" id="KW-1185">Reference proteome</keyword>
<name>A0A1G6KUC0_9BACI</name>
<evidence type="ECO:0000313" key="2">
    <source>
        <dbReference type="Proteomes" id="UP000198666"/>
    </source>
</evidence>
<reference evidence="2" key="1">
    <citation type="submission" date="2016-10" db="EMBL/GenBank/DDBJ databases">
        <authorList>
            <person name="Varghese N."/>
            <person name="Submissions S."/>
        </authorList>
    </citation>
    <scope>NUCLEOTIDE SEQUENCE [LARGE SCALE GENOMIC DNA]</scope>
    <source>
        <strain evidence="2">DSM 21620</strain>
    </source>
</reference>
<proteinExistence type="predicted"/>
<organism evidence="1 2">
    <name type="scientific">Terribacillus halophilus</name>
    <dbReference type="NCBI Taxonomy" id="361279"/>
    <lineage>
        <taxon>Bacteria</taxon>
        <taxon>Bacillati</taxon>
        <taxon>Bacillota</taxon>
        <taxon>Bacilli</taxon>
        <taxon>Bacillales</taxon>
        <taxon>Bacillaceae</taxon>
        <taxon>Terribacillus</taxon>
    </lineage>
</organism>
<dbReference type="AlphaFoldDB" id="A0A1G6KUC0"/>
<evidence type="ECO:0000313" key="1">
    <source>
        <dbReference type="EMBL" id="SDC34085.1"/>
    </source>
</evidence>
<protein>
    <submittedName>
        <fullName evidence="1">Uncharacterized protein</fullName>
    </submittedName>
</protein>
<dbReference type="Proteomes" id="UP000198666">
    <property type="component" value="Unassembled WGS sequence"/>
</dbReference>